<feature type="compositionally biased region" description="Polar residues" evidence="2">
    <location>
        <begin position="197"/>
        <end position="227"/>
    </location>
</feature>
<feature type="compositionally biased region" description="Basic and acidic residues" evidence="2">
    <location>
        <begin position="626"/>
        <end position="636"/>
    </location>
</feature>
<comment type="similarity">
    <text evidence="1">Belongs to the SIP5 family.</text>
</comment>
<feature type="compositionally biased region" description="Low complexity" evidence="2">
    <location>
        <begin position="382"/>
        <end position="396"/>
    </location>
</feature>
<evidence type="ECO:0000313" key="4">
    <source>
        <dbReference type="Proteomes" id="UP000280685"/>
    </source>
</evidence>
<name>A0ABY6S9B2_PODCO</name>
<feature type="region of interest" description="Disordered" evidence="2">
    <location>
        <begin position="197"/>
        <end position="230"/>
    </location>
</feature>
<evidence type="ECO:0000256" key="2">
    <source>
        <dbReference type="SAM" id="MobiDB-lite"/>
    </source>
</evidence>
<dbReference type="InterPro" id="IPR039301">
    <property type="entry name" value="Sip5/DA2"/>
</dbReference>
<feature type="compositionally biased region" description="Basic and acidic residues" evidence="2">
    <location>
        <begin position="60"/>
        <end position="81"/>
    </location>
</feature>
<dbReference type="EMBL" id="LR026967">
    <property type="protein sequence ID" value="VBB79721.1"/>
    <property type="molecule type" value="Genomic_DNA"/>
</dbReference>
<feature type="compositionally biased region" description="Low complexity" evidence="2">
    <location>
        <begin position="642"/>
        <end position="652"/>
    </location>
</feature>
<feature type="compositionally biased region" description="Gly residues" evidence="2">
    <location>
        <begin position="469"/>
        <end position="485"/>
    </location>
</feature>
<feature type="region of interest" description="Disordered" evidence="2">
    <location>
        <begin position="1"/>
        <end position="81"/>
    </location>
</feature>
<proteinExistence type="inferred from homology"/>
<feature type="region of interest" description="Disordered" evidence="2">
    <location>
        <begin position="545"/>
        <end position="795"/>
    </location>
</feature>
<feature type="compositionally biased region" description="Low complexity" evidence="2">
    <location>
        <begin position="46"/>
        <end position="59"/>
    </location>
</feature>
<keyword evidence="4" id="KW-1185">Reference proteome</keyword>
<evidence type="ECO:0000313" key="3">
    <source>
        <dbReference type="EMBL" id="VBB79721.1"/>
    </source>
</evidence>
<feature type="region of interest" description="Disordered" evidence="2">
    <location>
        <begin position="806"/>
        <end position="825"/>
    </location>
</feature>
<evidence type="ECO:0008006" key="5">
    <source>
        <dbReference type="Google" id="ProtNLM"/>
    </source>
</evidence>
<feature type="compositionally biased region" description="Polar residues" evidence="2">
    <location>
        <begin position="578"/>
        <end position="589"/>
    </location>
</feature>
<sequence>MGNASTKESRGGDGSHRSHHGASQPGATGSLHADRSPGRRNRLSRGDLGVLGLVGGSSSHSEHHHERRETKQEREARRLERERVQRLAERERSMKEENVDGGFLVTMGTYVGVEDFNKQIVRQLQIERKIAPFWRGLNDLDDQWTEPQIIAAARGLPIPAADEVPPDELIPRPLSANDHTEGSRNINSLMVPIAGRTQSTTSEHSMSNPGSALPSPISSQPARTSSPFRPRGKALAAVLGGNSRNGSTTEIVPREINISNDPFVNGQPIEVFLYKNASECPICFLTYPPYLNQTRCCGQAICSECFVQIKRPDPHFPEGHNENDPNHNPEEAAGMLVSEPACCPYCTQPDFGVTYDPPPFRRGLAYSIAPAALSSMSTAMSSSSSVNSASLSPPAGAAGGGRRRTQSLSATSPNVILTDRIRPEWATKLQAARAHQARRAAAATALHTAAFMMGNTESRAFRSRFGRRNTGGSGSTGAPSGGQNNGEGDNGDSGSATPAGDADSSGQRGNRGGTSSIVVSPRMRAEELEEIMVMEAIRLSLAEEEERKRKEELEKAKQKTKEENKPTQVGGGPYDDGTGNSQASASSLSVERKRGNSASSNLRVEASVTDALATTAAAASGSAADDNTKDKGKAVDRNTPITSDSSSATAASRPVLATHQPAGPSHLRQMSSASSISSSILDSQPSSFTLPSTAQDPRGSGLSLESRSATEEGECQERDRDPSASTEPLLNFRSLAEVVGVSLEGENAGRRLSQIELEKSKRSEEPQQKATTTEQAGENLLAEAAQNGAAQKQTGEEIERELLHLEAPSTSDPSLPPKVMVTPDTPAVEIGEDSKQLGYQTTTVERTHQLTQ</sequence>
<feature type="region of interest" description="Disordered" evidence="2">
    <location>
        <begin position="833"/>
        <end position="852"/>
    </location>
</feature>
<feature type="compositionally biased region" description="Polar residues" evidence="2">
    <location>
        <begin position="504"/>
        <end position="518"/>
    </location>
</feature>
<feature type="compositionally biased region" description="Basic and acidic residues" evidence="2">
    <location>
        <begin position="756"/>
        <end position="767"/>
    </location>
</feature>
<feature type="compositionally biased region" description="Basic and acidic residues" evidence="2">
    <location>
        <begin position="545"/>
        <end position="565"/>
    </location>
</feature>
<feature type="region of interest" description="Disordered" evidence="2">
    <location>
        <begin position="465"/>
        <end position="518"/>
    </location>
</feature>
<organism evidence="3 4">
    <name type="scientific">Podospora comata</name>
    <dbReference type="NCBI Taxonomy" id="48703"/>
    <lineage>
        <taxon>Eukaryota</taxon>
        <taxon>Fungi</taxon>
        <taxon>Dikarya</taxon>
        <taxon>Ascomycota</taxon>
        <taxon>Pezizomycotina</taxon>
        <taxon>Sordariomycetes</taxon>
        <taxon>Sordariomycetidae</taxon>
        <taxon>Sordariales</taxon>
        <taxon>Podosporaceae</taxon>
        <taxon>Podospora</taxon>
    </lineage>
</organism>
<evidence type="ECO:0000256" key="1">
    <source>
        <dbReference type="ARBA" id="ARBA00010402"/>
    </source>
</evidence>
<feature type="compositionally biased region" description="Low complexity" evidence="2">
    <location>
        <begin position="606"/>
        <end position="625"/>
    </location>
</feature>
<dbReference type="CDD" id="cd24139">
    <property type="entry name" value="SIP5-like"/>
    <property type="match status" value="1"/>
</dbReference>
<dbReference type="PANTHER" id="PTHR31315:SF1">
    <property type="entry name" value="PROTEIN SIP5"/>
    <property type="match status" value="1"/>
</dbReference>
<reference evidence="3" key="1">
    <citation type="submission" date="2018-02" db="EMBL/GenBank/DDBJ databases">
        <authorList>
            <person name="Silar P."/>
        </authorList>
    </citation>
    <scope>NUCLEOTIDE SEQUENCE [LARGE SCALE GENOMIC DNA]</scope>
    <source>
        <strain evidence="3">T</strain>
    </source>
</reference>
<dbReference type="Proteomes" id="UP000280685">
    <property type="component" value="Chromosome 4"/>
</dbReference>
<dbReference type="PANTHER" id="PTHR31315">
    <property type="entry name" value="PROTEIN SIP5"/>
    <property type="match status" value="1"/>
</dbReference>
<feature type="compositionally biased region" description="Basic and acidic residues" evidence="2">
    <location>
        <begin position="7"/>
        <end position="16"/>
    </location>
</feature>
<accession>A0ABY6S9B2</accession>
<feature type="compositionally biased region" description="Low complexity" evidence="2">
    <location>
        <begin position="671"/>
        <end position="687"/>
    </location>
</feature>
<protein>
    <recommendedName>
        <fullName evidence="5">Protein SIP5</fullName>
    </recommendedName>
</protein>
<gene>
    <name evidence="3" type="ORF">PODCO_409780</name>
</gene>
<feature type="region of interest" description="Disordered" evidence="2">
    <location>
        <begin position="382"/>
        <end position="415"/>
    </location>
</feature>
<feature type="compositionally biased region" description="Polar residues" evidence="2">
    <location>
        <begin position="406"/>
        <end position="415"/>
    </location>
</feature>